<dbReference type="InterPro" id="IPR014312">
    <property type="entry name" value="Succ_DH_anchor"/>
</dbReference>
<protein>
    <recommendedName>
        <fullName evidence="6">Succinate dehydrogenase hydrophobic membrane anchor subunit</fullName>
    </recommendedName>
</protein>
<dbReference type="GO" id="GO:0020037">
    <property type="term" value="F:heme binding"/>
    <property type="evidence" value="ECO:0007669"/>
    <property type="project" value="InterPro"/>
</dbReference>
<comment type="pathway">
    <text evidence="4">Carbohydrate metabolism; tricarboxylic acid cycle.</text>
</comment>
<keyword evidence="8" id="KW-0816">Tricarboxylic acid cycle</keyword>
<keyword evidence="9" id="KW-0349">Heme</keyword>
<proteinExistence type="predicted"/>
<evidence type="ECO:0000256" key="1">
    <source>
        <dbReference type="ARBA" id="ARBA00001971"/>
    </source>
</evidence>
<evidence type="ECO:0000256" key="11">
    <source>
        <dbReference type="ARBA" id="ARBA00022723"/>
    </source>
</evidence>
<comment type="caution">
    <text evidence="17">The sequence shown here is derived from an EMBL/GenBank/DDBJ whole genome shotgun (WGS) entry which is preliminary data.</text>
</comment>
<comment type="function">
    <text evidence="2">Membrane-anchoring subunit of succinate dehydrogenase (SDH).</text>
</comment>
<feature type="transmembrane region" description="Helical" evidence="16">
    <location>
        <begin position="21"/>
        <end position="42"/>
    </location>
</feature>
<comment type="subunit">
    <text evidence="5">Part of an enzyme complex containing four subunits: a flavoprotein, an iron-sulfur protein, plus two membrane-anchoring proteins, SdhC and SdhD.</text>
</comment>
<dbReference type="OrthoDB" id="9809280at2"/>
<evidence type="ECO:0000256" key="9">
    <source>
        <dbReference type="ARBA" id="ARBA00022617"/>
    </source>
</evidence>
<keyword evidence="12" id="KW-0249">Electron transport</keyword>
<dbReference type="GO" id="GO:0006099">
    <property type="term" value="P:tricarboxylic acid cycle"/>
    <property type="evidence" value="ECO:0007669"/>
    <property type="project" value="UniProtKB-UniPathway"/>
</dbReference>
<comment type="cofactor">
    <cofactor evidence="1">
        <name>heme</name>
        <dbReference type="ChEBI" id="CHEBI:30413"/>
    </cofactor>
</comment>
<feature type="transmembrane region" description="Helical" evidence="16">
    <location>
        <begin position="62"/>
        <end position="79"/>
    </location>
</feature>
<dbReference type="InterPro" id="IPR034804">
    <property type="entry name" value="SQR/QFR_C/D"/>
</dbReference>
<dbReference type="InterPro" id="IPR000701">
    <property type="entry name" value="SuccDH_FuR_B_TM-su"/>
</dbReference>
<evidence type="ECO:0000256" key="8">
    <source>
        <dbReference type="ARBA" id="ARBA00022532"/>
    </source>
</evidence>
<keyword evidence="18" id="KW-1185">Reference proteome</keyword>
<evidence type="ECO:0000256" key="14">
    <source>
        <dbReference type="ARBA" id="ARBA00023004"/>
    </source>
</evidence>
<dbReference type="GO" id="GO:0046872">
    <property type="term" value="F:metal ion binding"/>
    <property type="evidence" value="ECO:0007669"/>
    <property type="project" value="UniProtKB-KW"/>
</dbReference>
<reference evidence="17 18" key="1">
    <citation type="submission" date="2018-10" db="EMBL/GenBank/DDBJ databases">
        <title>Histidinibacterium lentulum gen. nov., sp. nov., a marine bacterium from the culture broth of Picochlorum sp. 122.</title>
        <authorList>
            <person name="Wang G."/>
        </authorList>
    </citation>
    <scope>NUCLEOTIDE SEQUENCE [LARGE SCALE GENOMIC DNA]</scope>
    <source>
        <strain evidence="17 18">B17</strain>
    </source>
</reference>
<dbReference type="RefSeq" id="WP_123642479.1">
    <property type="nucleotide sequence ID" value="NZ_ML119085.1"/>
</dbReference>
<dbReference type="CDD" id="cd03495">
    <property type="entry name" value="SQR_TypeC_SdhD_like"/>
    <property type="match status" value="1"/>
</dbReference>
<evidence type="ECO:0000256" key="16">
    <source>
        <dbReference type="SAM" id="Phobius"/>
    </source>
</evidence>
<evidence type="ECO:0000256" key="4">
    <source>
        <dbReference type="ARBA" id="ARBA00005163"/>
    </source>
</evidence>
<evidence type="ECO:0000313" key="17">
    <source>
        <dbReference type="EMBL" id="ROU01149.1"/>
    </source>
</evidence>
<evidence type="ECO:0000313" key="18">
    <source>
        <dbReference type="Proteomes" id="UP000268016"/>
    </source>
</evidence>
<dbReference type="SUPFAM" id="SSF81343">
    <property type="entry name" value="Fumarate reductase respiratory complex transmembrane subunits"/>
    <property type="match status" value="1"/>
</dbReference>
<comment type="subcellular location">
    <subcellularLocation>
        <location evidence="3">Membrane</location>
        <topology evidence="3">Multi-pass membrane protein</topology>
    </subcellularLocation>
</comment>
<keyword evidence="11" id="KW-0479">Metal-binding</keyword>
<dbReference type="UniPathway" id="UPA00223"/>
<sequence>MPYITDRKRAMGMGSAKTGTEHHWLMTVTSVALLPLTVLFVFTFGRALGLPYEEAVAYYARPWPSLVAVLFLATGWYHFRHGVQMMIEDYTHGFTRTALIVAMICVSYAALAASVLAVARIAL</sequence>
<dbReference type="EMBL" id="RDRB01000005">
    <property type="protein sequence ID" value="ROU01149.1"/>
    <property type="molecule type" value="Genomic_DNA"/>
</dbReference>
<evidence type="ECO:0000256" key="10">
    <source>
        <dbReference type="ARBA" id="ARBA00022692"/>
    </source>
</evidence>
<evidence type="ECO:0000256" key="15">
    <source>
        <dbReference type="ARBA" id="ARBA00023136"/>
    </source>
</evidence>
<evidence type="ECO:0000256" key="5">
    <source>
        <dbReference type="ARBA" id="ARBA00011558"/>
    </source>
</evidence>
<keyword evidence="15 16" id="KW-0472">Membrane</keyword>
<keyword evidence="13 16" id="KW-1133">Transmembrane helix</keyword>
<accession>A0A3N2R0Y9</accession>
<dbReference type="GO" id="GO:0016020">
    <property type="term" value="C:membrane"/>
    <property type="evidence" value="ECO:0007669"/>
    <property type="project" value="UniProtKB-SubCell"/>
</dbReference>
<evidence type="ECO:0000256" key="6">
    <source>
        <dbReference type="ARBA" id="ARBA00019425"/>
    </source>
</evidence>
<evidence type="ECO:0000256" key="12">
    <source>
        <dbReference type="ARBA" id="ARBA00022982"/>
    </source>
</evidence>
<keyword evidence="7" id="KW-0813">Transport</keyword>
<dbReference type="NCBIfam" id="TIGR02968">
    <property type="entry name" value="succ_dehyd_anc"/>
    <property type="match status" value="1"/>
</dbReference>
<dbReference type="Pfam" id="PF01127">
    <property type="entry name" value="Sdh_cyt"/>
    <property type="match status" value="1"/>
</dbReference>
<dbReference type="AlphaFoldDB" id="A0A3N2R0Y9"/>
<evidence type="ECO:0000256" key="7">
    <source>
        <dbReference type="ARBA" id="ARBA00022448"/>
    </source>
</evidence>
<name>A0A3N2R0Y9_9RHOB</name>
<keyword evidence="14" id="KW-0408">Iron</keyword>
<evidence type="ECO:0000256" key="2">
    <source>
        <dbReference type="ARBA" id="ARBA00004050"/>
    </source>
</evidence>
<evidence type="ECO:0000256" key="3">
    <source>
        <dbReference type="ARBA" id="ARBA00004141"/>
    </source>
</evidence>
<evidence type="ECO:0000256" key="13">
    <source>
        <dbReference type="ARBA" id="ARBA00022989"/>
    </source>
</evidence>
<dbReference type="Proteomes" id="UP000268016">
    <property type="component" value="Unassembled WGS sequence"/>
</dbReference>
<feature type="transmembrane region" description="Helical" evidence="16">
    <location>
        <begin position="99"/>
        <end position="122"/>
    </location>
</feature>
<dbReference type="Gene3D" id="1.20.1300.10">
    <property type="entry name" value="Fumarate reductase/succinate dehydrogenase, transmembrane subunit"/>
    <property type="match status" value="1"/>
</dbReference>
<organism evidence="17 18">
    <name type="scientific">Histidinibacterium lentulum</name>
    <dbReference type="NCBI Taxonomy" id="2480588"/>
    <lineage>
        <taxon>Bacteria</taxon>
        <taxon>Pseudomonadati</taxon>
        <taxon>Pseudomonadota</taxon>
        <taxon>Alphaproteobacteria</taxon>
        <taxon>Rhodobacterales</taxon>
        <taxon>Paracoccaceae</taxon>
        <taxon>Histidinibacterium</taxon>
    </lineage>
</organism>
<gene>
    <name evidence="17" type="primary">sdhD</name>
    <name evidence="17" type="ORF">EAT49_11545</name>
</gene>
<keyword evidence="10 16" id="KW-0812">Transmembrane</keyword>